<evidence type="ECO:0000256" key="1">
    <source>
        <dbReference type="ARBA" id="ARBA00004123"/>
    </source>
</evidence>
<dbReference type="SUPFAM" id="SSF53067">
    <property type="entry name" value="Actin-like ATPase domain"/>
    <property type="match status" value="2"/>
</dbReference>
<keyword evidence="3" id="KW-0805">Transcription regulation</keyword>
<evidence type="ECO:0000256" key="3">
    <source>
        <dbReference type="ARBA" id="ARBA00023015"/>
    </source>
</evidence>
<reference evidence="10 11" key="1">
    <citation type="submission" date="2016-02" db="EMBL/GenBank/DDBJ databases">
        <title>Complete genome sequence and transcriptome regulation of the pentose utilising yeast Sugiyamaella lignohabitans.</title>
        <authorList>
            <person name="Bellasio M."/>
            <person name="Peymann A."/>
            <person name="Valli M."/>
            <person name="Sipitzky M."/>
            <person name="Graf A."/>
            <person name="Sauer M."/>
            <person name="Marx H."/>
            <person name="Mattanovich D."/>
        </authorList>
    </citation>
    <scope>NUCLEOTIDE SEQUENCE [LARGE SCALE GENOMIC DNA]</scope>
    <source>
        <strain evidence="10 11">CBS 10342</strain>
    </source>
</reference>
<dbReference type="OrthoDB" id="7340501at2759"/>
<dbReference type="KEGG" id="slb:AWJ20_4723"/>
<dbReference type="RefSeq" id="XP_018736254.1">
    <property type="nucleotide sequence ID" value="XM_018881813.1"/>
</dbReference>
<dbReference type="GO" id="GO:0031011">
    <property type="term" value="C:Ino80 complex"/>
    <property type="evidence" value="ECO:0007669"/>
    <property type="project" value="EnsemblFungi"/>
</dbReference>
<dbReference type="EMBL" id="CP014502">
    <property type="protein sequence ID" value="ANB13777.1"/>
    <property type="molecule type" value="Genomic_DNA"/>
</dbReference>
<dbReference type="GO" id="GO:0030234">
    <property type="term" value="F:enzyme regulator activity"/>
    <property type="evidence" value="ECO:0007669"/>
    <property type="project" value="EnsemblFungi"/>
</dbReference>
<dbReference type="AlphaFoldDB" id="A0A161HKV4"/>
<evidence type="ECO:0000256" key="2">
    <source>
        <dbReference type="ARBA" id="ARBA00022763"/>
    </source>
</evidence>
<dbReference type="FunFam" id="3.30.420.40:FF:000122">
    <property type="entry name" value="ARP5 actin-related protein 5 homolog"/>
    <property type="match status" value="1"/>
</dbReference>
<comment type="subcellular location">
    <subcellularLocation>
        <location evidence="1">Nucleus</location>
    </subcellularLocation>
</comment>
<feature type="coiled-coil region" evidence="8">
    <location>
        <begin position="434"/>
        <end position="500"/>
    </location>
</feature>
<evidence type="ECO:0000256" key="7">
    <source>
        <dbReference type="RuleBase" id="RU000487"/>
    </source>
</evidence>
<keyword evidence="6" id="KW-0539">Nucleus</keyword>
<dbReference type="GO" id="GO:0006974">
    <property type="term" value="P:DNA damage response"/>
    <property type="evidence" value="ECO:0007669"/>
    <property type="project" value="UniProtKB-KW"/>
</dbReference>
<dbReference type="InterPro" id="IPR043129">
    <property type="entry name" value="ATPase_NBD"/>
</dbReference>
<dbReference type="Gene3D" id="3.30.420.40">
    <property type="match status" value="3"/>
</dbReference>
<dbReference type="FunFam" id="3.30.420.40:FF:000058">
    <property type="entry name" value="Putative actin-related protein 5"/>
    <property type="match status" value="1"/>
</dbReference>
<dbReference type="PANTHER" id="PTHR11937">
    <property type="entry name" value="ACTIN"/>
    <property type="match status" value="1"/>
</dbReference>
<proteinExistence type="inferred from homology"/>
<dbReference type="Proteomes" id="UP000189580">
    <property type="component" value="Chromosome d"/>
</dbReference>
<keyword evidence="2" id="KW-0227">DNA damage</keyword>
<feature type="region of interest" description="Disordered" evidence="9">
    <location>
        <begin position="509"/>
        <end position="537"/>
    </location>
</feature>
<keyword evidence="11" id="KW-1185">Reference proteome</keyword>
<sequence>MPPSIDSVKVEEPVEEFAPVLYPLRDIEKPEAVEPITGGWKEGVPIAIDFGSYQTRIGYANEESPSHEFFSQVSKFRDRRANRSYTLVGNDIYLDATARQSIKSPFDGPLISNWDATETILDYSFAKLSVGSRNGVENPIVMTEILGAPEPQRKFMNELLFEGYNVPSLTYGIDSLFSFHYNQGVNVSDSSHTGIVVSCGHEATHIIPVIKGRGILSQAKRINWGGRQASSYLQALLALKYPYFPTKVTPSQATYMIHDHCYVSSDYPQELSNYLEYSTMSTRERIIQAPFTEVVVQEKSEEELARIAEQRKESGRRLQEQAAKKRLEKLVQQEQELEYYNELKNRIASAPNKKEVKRMLDGEGIKDEAALQKTISELEKTIRRGRKQDVGDDTEEQVAPSFPLVEIPDEDLDEEQIKEKRRQRLLKASYDARMRAKEEKLLEEQRLAEEARKDDEWREADLEGWIKEKRDKLDGLLANVREKERLREELSNRKSHASQMRMKSIAVLASDSRGGNKRRRAAGAGDDDPDDTFGANDDDWAVYRRIANASDSEEEEEEKNTIKALQEQLLQHDPTFSIEDTREAQLDWRKSTIHMFLRGPHEFDPESRAQSHQLNLNVERIRVPEVLFQPSIAGVDQAGIVEVCGDILLRNKTIPYANNLFLHGGQAHFPNFEDRLFNELRAILPVNTSLSVKRASNLSFDAWRGMAQWSLTDDFRSSVVTREDYLEMGSGYIKEHGFGNALVR</sequence>
<dbReference type="CDD" id="cd10211">
    <property type="entry name" value="ASKHA_NBD_Arp5"/>
    <property type="match status" value="1"/>
</dbReference>
<gene>
    <name evidence="10" type="primary">ARP5</name>
    <name evidence="10" type="ORF">AWJ20_4723</name>
</gene>
<comment type="similarity">
    <text evidence="7">Belongs to the actin family.</text>
</comment>
<evidence type="ECO:0000256" key="9">
    <source>
        <dbReference type="SAM" id="MobiDB-lite"/>
    </source>
</evidence>
<dbReference type="InterPro" id="IPR004000">
    <property type="entry name" value="Actin"/>
</dbReference>
<feature type="compositionally biased region" description="Acidic residues" evidence="9">
    <location>
        <begin position="525"/>
        <end position="537"/>
    </location>
</feature>
<evidence type="ECO:0000256" key="8">
    <source>
        <dbReference type="SAM" id="Coils"/>
    </source>
</evidence>
<organism evidence="10 11">
    <name type="scientific">Sugiyamaella lignohabitans</name>
    <dbReference type="NCBI Taxonomy" id="796027"/>
    <lineage>
        <taxon>Eukaryota</taxon>
        <taxon>Fungi</taxon>
        <taxon>Dikarya</taxon>
        <taxon>Ascomycota</taxon>
        <taxon>Saccharomycotina</taxon>
        <taxon>Dipodascomycetes</taxon>
        <taxon>Dipodascales</taxon>
        <taxon>Trichomonascaceae</taxon>
        <taxon>Sugiyamaella</taxon>
    </lineage>
</organism>
<dbReference type="SMART" id="SM00268">
    <property type="entry name" value="ACTIN"/>
    <property type="match status" value="1"/>
</dbReference>
<evidence type="ECO:0000256" key="5">
    <source>
        <dbReference type="ARBA" id="ARBA00023163"/>
    </source>
</evidence>
<evidence type="ECO:0000313" key="11">
    <source>
        <dbReference type="Proteomes" id="UP000189580"/>
    </source>
</evidence>
<evidence type="ECO:0000313" key="10">
    <source>
        <dbReference type="EMBL" id="ANB13777.1"/>
    </source>
</evidence>
<keyword evidence="4 8" id="KW-0175">Coiled coil</keyword>
<dbReference type="Pfam" id="PF00022">
    <property type="entry name" value="Actin"/>
    <property type="match status" value="2"/>
</dbReference>
<accession>A0A161HKV4</accession>
<evidence type="ECO:0000256" key="6">
    <source>
        <dbReference type="ARBA" id="ARBA00023242"/>
    </source>
</evidence>
<protein>
    <submittedName>
        <fullName evidence="10">Arp5p</fullName>
    </submittedName>
</protein>
<name>A0A161HKV4_9ASCO</name>
<evidence type="ECO:0000256" key="4">
    <source>
        <dbReference type="ARBA" id="ARBA00023054"/>
    </source>
</evidence>
<dbReference type="GO" id="GO:0006338">
    <property type="term" value="P:chromatin remodeling"/>
    <property type="evidence" value="ECO:0007669"/>
    <property type="project" value="EnsemblFungi"/>
</dbReference>
<keyword evidence="5" id="KW-0804">Transcription</keyword>
<dbReference type="GeneID" id="30036886"/>